<dbReference type="STRING" id="983920.Y88_3749"/>
<dbReference type="eggNOG" id="ENOG5032IQU">
    <property type="taxonomic scope" value="Bacteria"/>
</dbReference>
<dbReference type="GO" id="GO:0035438">
    <property type="term" value="F:cyclic-di-GMP binding"/>
    <property type="evidence" value="ECO:0007669"/>
    <property type="project" value="InterPro"/>
</dbReference>
<keyword evidence="4" id="KW-1185">Reference proteome</keyword>
<name>F1ZDB9_9SPHN</name>
<feature type="compositionally biased region" description="Low complexity" evidence="1">
    <location>
        <begin position="123"/>
        <end position="132"/>
    </location>
</feature>
<sequence>MDHPPAPNTIPVSDTFPAPDTFRRRAPRVGFELPVRCKHGLVRSTVMLKDMTRFGARIEGVELPRLGEPITLLLPGQAARMAFVVWARGRTSGLEFGDPLHQQVFDDLIRDYAIGTAMSSTASSAASSGRGAPLAHPAPMQIRSAA</sequence>
<evidence type="ECO:0000256" key="1">
    <source>
        <dbReference type="SAM" id="MobiDB-lite"/>
    </source>
</evidence>
<dbReference type="InterPro" id="IPR009875">
    <property type="entry name" value="PilZ_domain"/>
</dbReference>
<evidence type="ECO:0000259" key="2">
    <source>
        <dbReference type="Pfam" id="PF07238"/>
    </source>
</evidence>
<organism evidence="3 4">
    <name type="scientific">Novosphingobium nitrogenifigens DSM 19370</name>
    <dbReference type="NCBI Taxonomy" id="983920"/>
    <lineage>
        <taxon>Bacteria</taxon>
        <taxon>Pseudomonadati</taxon>
        <taxon>Pseudomonadota</taxon>
        <taxon>Alphaproteobacteria</taxon>
        <taxon>Sphingomonadales</taxon>
        <taxon>Sphingomonadaceae</taxon>
        <taxon>Novosphingobium</taxon>
    </lineage>
</organism>
<dbReference type="Pfam" id="PF07238">
    <property type="entry name" value="PilZ"/>
    <property type="match status" value="1"/>
</dbReference>
<feature type="region of interest" description="Disordered" evidence="1">
    <location>
        <begin position="123"/>
        <end position="146"/>
    </location>
</feature>
<dbReference type="RefSeq" id="WP_008071420.1">
    <property type="nucleotide sequence ID" value="NZ_AQWK01000004.1"/>
</dbReference>
<dbReference type="EMBL" id="AEWJ01000065">
    <property type="protein sequence ID" value="EGD57439.1"/>
    <property type="molecule type" value="Genomic_DNA"/>
</dbReference>
<comment type="caution">
    <text evidence="3">The sequence shown here is derived from an EMBL/GenBank/DDBJ whole genome shotgun (WGS) entry which is preliminary data.</text>
</comment>
<evidence type="ECO:0000313" key="3">
    <source>
        <dbReference type="EMBL" id="EGD57439.1"/>
    </source>
</evidence>
<accession>F1ZDB9</accession>
<feature type="domain" description="PilZ" evidence="2">
    <location>
        <begin position="23"/>
        <end position="110"/>
    </location>
</feature>
<reference evidence="3 4" key="1">
    <citation type="journal article" date="2012" name="J. Bacteriol.">
        <title>Draft Genome Sequence of Novosphingobium nitrogenifigens Y88T.</title>
        <authorList>
            <person name="Strabala T.J."/>
            <person name="Macdonald L."/>
            <person name="Liu V."/>
            <person name="Smit A.M."/>
        </authorList>
    </citation>
    <scope>NUCLEOTIDE SEQUENCE [LARGE SCALE GENOMIC DNA]</scope>
    <source>
        <strain evidence="3 4">DSM 19370</strain>
    </source>
</reference>
<dbReference type="SUPFAM" id="SSF141371">
    <property type="entry name" value="PilZ domain-like"/>
    <property type="match status" value="1"/>
</dbReference>
<dbReference type="InParanoid" id="F1ZDB9"/>
<proteinExistence type="predicted"/>
<dbReference type="OrthoDB" id="7504422at2"/>
<evidence type="ECO:0000313" key="4">
    <source>
        <dbReference type="Proteomes" id="UP000004728"/>
    </source>
</evidence>
<dbReference type="Proteomes" id="UP000004728">
    <property type="component" value="Unassembled WGS sequence"/>
</dbReference>
<dbReference type="HOGENOM" id="CLU_1775538_0_0_5"/>
<protein>
    <recommendedName>
        <fullName evidence="2">PilZ domain-containing protein</fullName>
    </recommendedName>
</protein>
<gene>
    <name evidence="3" type="ORF">Y88_3749</name>
</gene>
<dbReference type="AlphaFoldDB" id="F1ZDB9"/>